<comment type="caution">
    <text evidence="1">The sequence shown here is derived from an EMBL/GenBank/DDBJ whole genome shotgun (WGS) entry which is preliminary data.</text>
</comment>
<evidence type="ECO:0008006" key="3">
    <source>
        <dbReference type="Google" id="ProtNLM"/>
    </source>
</evidence>
<dbReference type="EMBL" id="BAABAJ010000027">
    <property type="protein sequence ID" value="GAA3938561.1"/>
    <property type="molecule type" value="Genomic_DNA"/>
</dbReference>
<accession>A0ABP7N7K8</accession>
<keyword evidence="2" id="KW-1185">Reference proteome</keyword>
<evidence type="ECO:0000313" key="2">
    <source>
        <dbReference type="Proteomes" id="UP001501000"/>
    </source>
</evidence>
<dbReference type="Proteomes" id="UP001501000">
    <property type="component" value="Unassembled WGS sequence"/>
</dbReference>
<dbReference type="Gene3D" id="3.40.50.1980">
    <property type="entry name" value="Nitrogenase molybdenum iron protein domain"/>
    <property type="match status" value="2"/>
</dbReference>
<name>A0ABP7N7K8_9ACTN</name>
<evidence type="ECO:0000313" key="1">
    <source>
        <dbReference type="EMBL" id="GAA3938561.1"/>
    </source>
</evidence>
<gene>
    <name evidence="1" type="ORF">GCM10022244_53670</name>
</gene>
<dbReference type="SUPFAM" id="SSF53807">
    <property type="entry name" value="Helical backbone' metal receptor"/>
    <property type="match status" value="1"/>
</dbReference>
<proteinExistence type="predicted"/>
<sequence>MSEARAAGWEWTDDRGAVAVAARPPRRVLAYARAGAALLDLGVTPVAVYGSGHDGALLDPAKAGGLAAAGVPYAGAGRDLDEERLRELRVELVVDVTYDGKSPYALDEALAGRLGVPLVALAVGDELTLPAILDRFADLAATLGAPRAAAGPAPHGTGGLAGAEAALRTAAGSGARVLALSGAGPDQVHLARPQAWPELVRLAALGVRLLDPGPGPGTSWLTTDWRQAAELGPDVVLFDHRAHAVPPRTLPGVLPPDVRLVPWSPEIPPSHAACARFFGALAEALGRDPEGRL</sequence>
<protein>
    <recommendedName>
        <fullName evidence="3">ABC transporter substrate-binding protein</fullName>
    </recommendedName>
</protein>
<organism evidence="1 2">
    <name type="scientific">Streptomyces gulbargensis</name>
    <dbReference type="NCBI Taxonomy" id="364901"/>
    <lineage>
        <taxon>Bacteria</taxon>
        <taxon>Bacillati</taxon>
        <taxon>Actinomycetota</taxon>
        <taxon>Actinomycetes</taxon>
        <taxon>Kitasatosporales</taxon>
        <taxon>Streptomycetaceae</taxon>
        <taxon>Streptomyces</taxon>
    </lineage>
</organism>
<dbReference type="RefSeq" id="WP_345287308.1">
    <property type="nucleotide sequence ID" value="NZ_BAABAJ010000027.1"/>
</dbReference>
<reference evidence="2" key="1">
    <citation type="journal article" date="2019" name="Int. J. Syst. Evol. Microbiol.">
        <title>The Global Catalogue of Microorganisms (GCM) 10K type strain sequencing project: providing services to taxonomists for standard genome sequencing and annotation.</title>
        <authorList>
            <consortium name="The Broad Institute Genomics Platform"/>
            <consortium name="The Broad Institute Genome Sequencing Center for Infectious Disease"/>
            <person name="Wu L."/>
            <person name="Ma J."/>
        </authorList>
    </citation>
    <scope>NUCLEOTIDE SEQUENCE [LARGE SCALE GENOMIC DNA]</scope>
    <source>
        <strain evidence="2">JCM 16956</strain>
    </source>
</reference>